<dbReference type="EMBL" id="JAIWYP010000145">
    <property type="protein sequence ID" value="KAH3689148.1"/>
    <property type="molecule type" value="Genomic_DNA"/>
</dbReference>
<dbReference type="AlphaFoldDB" id="A0A9D3XZD3"/>
<protein>
    <submittedName>
        <fullName evidence="1">Uncharacterized protein</fullName>
    </submittedName>
</protein>
<dbReference type="Proteomes" id="UP000828390">
    <property type="component" value="Unassembled WGS sequence"/>
</dbReference>
<reference evidence="1" key="2">
    <citation type="submission" date="2020-11" db="EMBL/GenBank/DDBJ databases">
        <authorList>
            <person name="McCartney M.A."/>
            <person name="Auch B."/>
            <person name="Kono T."/>
            <person name="Mallez S."/>
            <person name="Becker A."/>
            <person name="Gohl D.M."/>
            <person name="Silverstein K.A.T."/>
            <person name="Koren S."/>
            <person name="Bechman K.B."/>
            <person name="Herman A."/>
            <person name="Abrahante J.E."/>
            <person name="Garbe J."/>
        </authorList>
    </citation>
    <scope>NUCLEOTIDE SEQUENCE</scope>
    <source>
        <strain evidence="1">Duluth1</strain>
        <tissue evidence="1">Whole animal</tissue>
    </source>
</reference>
<evidence type="ECO:0000313" key="2">
    <source>
        <dbReference type="EMBL" id="KAH3727179.1"/>
    </source>
</evidence>
<dbReference type="EMBL" id="JAIWYP010000012">
    <property type="protein sequence ID" value="KAH3727179.1"/>
    <property type="molecule type" value="Genomic_DNA"/>
</dbReference>
<reference evidence="1" key="1">
    <citation type="journal article" date="2019" name="bioRxiv">
        <title>The Genome of the Zebra Mussel, Dreissena polymorpha: A Resource for Invasive Species Research.</title>
        <authorList>
            <person name="McCartney M.A."/>
            <person name="Auch B."/>
            <person name="Kono T."/>
            <person name="Mallez S."/>
            <person name="Zhang Y."/>
            <person name="Obille A."/>
            <person name="Becker A."/>
            <person name="Abrahante J.E."/>
            <person name="Garbe J."/>
            <person name="Badalamenti J.P."/>
            <person name="Herman A."/>
            <person name="Mangelson H."/>
            <person name="Liachko I."/>
            <person name="Sullivan S."/>
            <person name="Sone E.D."/>
            <person name="Koren S."/>
            <person name="Silverstein K.A.T."/>
            <person name="Beckman K.B."/>
            <person name="Gohl D.M."/>
        </authorList>
    </citation>
    <scope>NUCLEOTIDE SEQUENCE</scope>
    <source>
        <strain evidence="1">Duluth1</strain>
        <tissue evidence="1">Whole animal</tissue>
    </source>
</reference>
<name>A0A9D3XZD3_DREPO</name>
<accession>A0A9D3XZD3</accession>
<sequence length="150" mass="16972">MGQASTVRRKRAIQQYNKMPNIAGVNDSKQRNEEKPLEVGEKLIAPEFKGRTFDVLGRKIASGVFLGKHDYSATQDVNSENAFPVAQPMTLLPVPVSNTLDSYMENPSYYMTNSSADCSCSCVIQRCWIRQLCPDSEDEMFAIRRNIDYH</sequence>
<organism evidence="1 3">
    <name type="scientific">Dreissena polymorpha</name>
    <name type="common">Zebra mussel</name>
    <name type="synonym">Mytilus polymorpha</name>
    <dbReference type="NCBI Taxonomy" id="45954"/>
    <lineage>
        <taxon>Eukaryota</taxon>
        <taxon>Metazoa</taxon>
        <taxon>Spiralia</taxon>
        <taxon>Lophotrochozoa</taxon>
        <taxon>Mollusca</taxon>
        <taxon>Bivalvia</taxon>
        <taxon>Autobranchia</taxon>
        <taxon>Heteroconchia</taxon>
        <taxon>Euheterodonta</taxon>
        <taxon>Imparidentia</taxon>
        <taxon>Neoheterodontei</taxon>
        <taxon>Myida</taxon>
        <taxon>Dreissenoidea</taxon>
        <taxon>Dreissenidae</taxon>
        <taxon>Dreissena</taxon>
    </lineage>
</organism>
<gene>
    <name evidence="2" type="ORF">DPMN_053107</name>
    <name evidence="1" type="ORF">DPMN_190889</name>
</gene>
<proteinExistence type="predicted"/>
<evidence type="ECO:0000313" key="3">
    <source>
        <dbReference type="Proteomes" id="UP000828390"/>
    </source>
</evidence>
<keyword evidence="3" id="KW-1185">Reference proteome</keyword>
<evidence type="ECO:0000313" key="1">
    <source>
        <dbReference type="EMBL" id="KAH3689148.1"/>
    </source>
</evidence>
<comment type="caution">
    <text evidence="1">The sequence shown here is derived from an EMBL/GenBank/DDBJ whole genome shotgun (WGS) entry which is preliminary data.</text>
</comment>